<evidence type="ECO:0000313" key="1">
    <source>
        <dbReference type="EMBL" id="KAJ5073462.1"/>
    </source>
</evidence>
<proteinExistence type="predicted"/>
<dbReference type="EMBL" id="JAPDFW010000074">
    <property type="protein sequence ID" value="KAJ5073462.1"/>
    <property type="molecule type" value="Genomic_DNA"/>
</dbReference>
<evidence type="ECO:0000313" key="2">
    <source>
        <dbReference type="Proteomes" id="UP001149090"/>
    </source>
</evidence>
<accession>A0A9Q0LII6</accession>
<organism evidence="1 2">
    <name type="scientific">Anaeramoeba ignava</name>
    <name type="common">Anaerobic marine amoeba</name>
    <dbReference type="NCBI Taxonomy" id="1746090"/>
    <lineage>
        <taxon>Eukaryota</taxon>
        <taxon>Metamonada</taxon>
        <taxon>Anaeramoebidae</taxon>
        <taxon>Anaeramoeba</taxon>
    </lineage>
</organism>
<comment type="caution">
    <text evidence="1">The sequence shown here is derived from an EMBL/GenBank/DDBJ whole genome shotgun (WGS) entry which is preliminary data.</text>
</comment>
<name>A0A9Q0LII6_ANAIG</name>
<evidence type="ECO:0008006" key="3">
    <source>
        <dbReference type="Google" id="ProtNLM"/>
    </source>
</evidence>
<dbReference type="AlphaFoldDB" id="A0A9Q0LII6"/>
<reference evidence="1" key="1">
    <citation type="submission" date="2022-10" db="EMBL/GenBank/DDBJ databases">
        <title>Novel sulphate-reducing endosymbionts in the free-living metamonad Anaeramoeba.</title>
        <authorList>
            <person name="Jerlstrom-Hultqvist J."/>
            <person name="Cepicka I."/>
            <person name="Gallot-Lavallee L."/>
            <person name="Salas-Leiva D."/>
            <person name="Curtis B.A."/>
            <person name="Zahonova K."/>
            <person name="Pipaliya S."/>
            <person name="Dacks J."/>
            <person name="Roger A.J."/>
        </authorList>
    </citation>
    <scope>NUCLEOTIDE SEQUENCE</scope>
    <source>
        <strain evidence="1">BMAN</strain>
    </source>
</reference>
<dbReference type="Proteomes" id="UP001149090">
    <property type="component" value="Unassembled WGS sequence"/>
</dbReference>
<keyword evidence="2" id="KW-1185">Reference proteome</keyword>
<gene>
    <name evidence="1" type="ORF">M0811_08579</name>
</gene>
<protein>
    <recommendedName>
        <fullName evidence="3">Ubiquitin-like domain-containing protein</fullName>
    </recommendedName>
</protein>
<sequence>MDINQMVQILKYQKLTKQNETTTLENNKRIKEYGITDGSILNVVLAQNNKNRNFGDETFPLIEKDSGCCGCCIIL</sequence>